<dbReference type="RefSeq" id="WP_159427742.1">
    <property type="nucleotide sequence ID" value="NZ_AUZH01000026.1"/>
</dbReference>
<evidence type="ECO:0000313" key="1">
    <source>
        <dbReference type="EMBL" id="KFN87448.1"/>
    </source>
</evidence>
<sequence length="58" mass="7019">MIDKELQDKKKLISDFETCYWELDPVVKQQMLLLPFDSFVLKIIEWQNWAEIGGRIEF</sequence>
<dbReference type="EMBL" id="FOTG01000003">
    <property type="protein sequence ID" value="SFL15726.1"/>
    <property type="molecule type" value="Genomic_DNA"/>
</dbReference>
<dbReference type="EMBL" id="AUZH01000026">
    <property type="protein sequence ID" value="KFN87448.1"/>
    <property type="molecule type" value="Genomic_DNA"/>
</dbReference>
<proteinExistence type="predicted"/>
<evidence type="ECO:0000313" key="2">
    <source>
        <dbReference type="EMBL" id="SFL15726.1"/>
    </source>
</evidence>
<dbReference type="Proteomes" id="UP000029382">
    <property type="component" value="Unassembled WGS sequence"/>
</dbReference>
<gene>
    <name evidence="1" type="ORF">H702_07255</name>
    <name evidence="2" type="ORF">SAMN02910290_00677</name>
</gene>
<reference evidence="1 3" key="1">
    <citation type="journal article" date="2014" name="Genome Announc.">
        <title>Draft Genome Sequences of Streptococcus bovis Strains ATCC 33317 and JB1.</title>
        <authorList>
            <person name="Benahmed F.H."/>
            <person name="Gopinath G.R."/>
            <person name="Harbottle H."/>
            <person name="Cotta M.A."/>
            <person name="Luo Y."/>
            <person name="Henderson C."/>
            <person name="Teri P."/>
            <person name="Soppet D."/>
            <person name="Rasmussen M."/>
            <person name="Whitehead T.R."/>
            <person name="Davidson M."/>
        </authorList>
    </citation>
    <scope>NUCLEOTIDE SEQUENCE [LARGE SCALE GENOMIC DNA]</scope>
    <source>
        <strain evidence="1 3">JB1</strain>
    </source>
</reference>
<dbReference type="Proteomes" id="UP000182793">
    <property type="component" value="Unassembled WGS sequence"/>
</dbReference>
<reference evidence="2 4" key="2">
    <citation type="submission" date="2016-10" db="EMBL/GenBank/DDBJ databases">
        <authorList>
            <person name="Varghese N."/>
            <person name="Submissions S."/>
        </authorList>
    </citation>
    <scope>NUCLEOTIDE SEQUENCE [LARGE SCALE GENOMIC DNA]</scope>
    <source>
        <strain evidence="2 4">JB1</strain>
    </source>
</reference>
<name>A0A091CAU6_STREI</name>
<comment type="caution">
    <text evidence="1">The sequence shown here is derived from an EMBL/GenBank/DDBJ whole genome shotgun (WGS) entry which is preliminary data.</text>
</comment>
<evidence type="ECO:0000313" key="4">
    <source>
        <dbReference type="Proteomes" id="UP000182793"/>
    </source>
</evidence>
<accession>A0A091CAU6</accession>
<keyword evidence="4" id="KW-1185">Reference proteome</keyword>
<organism evidence="1 3">
    <name type="scientific">Streptococcus equinus JB1</name>
    <dbReference type="NCBI Taxonomy" id="1294274"/>
    <lineage>
        <taxon>Bacteria</taxon>
        <taxon>Bacillati</taxon>
        <taxon>Bacillota</taxon>
        <taxon>Bacilli</taxon>
        <taxon>Lactobacillales</taxon>
        <taxon>Streptococcaceae</taxon>
        <taxon>Streptococcus</taxon>
    </lineage>
</organism>
<dbReference type="AlphaFoldDB" id="A0A091CAU6"/>
<evidence type="ECO:0000313" key="3">
    <source>
        <dbReference type="Proteomes" id="UP000029382"/>
    </source>
</evidence>
<protein>
    <submittedName>
        <fullName evidence="1">Uncharacterized protein</fullName>
    </submittedName>
</protein>